<feature type="compositionally biased region" description="Basic and acidic residues" evidence="1">
    <location>
        <begin position="62"/>
        <end position="71"/>
    </location>
</feature>
<protein>
    <submittedName>
        <fullName evidence="2">Uncharacterized protein</fullName>
    </submittedName>
</protein>
<dbReference type="AlphaFoldDB" id="A0A427AX68"/>
<evidence type="ECO:0000313" key="3">
    <source>
        <dbReference type="Proteomes" id="UP000287651"/>
    </source>
</evidence>
<accession>A0A427AX68</accession>
<evidence type="ECO:0000313" key="2">
    <source>
        <dbReference type="EMBL" id="RRT80706.1"/>
    </source>
</evidence>
<evidence type="ECO:0000256" key="1">
    <source>
        <dbReference type="SAM" id="MobiDB-lite"/>
    </source>
</evidence>
<feature type="region of interest" description="Disordered" evidence="1">
    <location>
        <begin position="52"/>
        <end position="71"/>
    </location>
</feature>
<dbReference type="EMBL" id="AMZH03001080">
    <property type="protein sequence ID" value="RRT80706.1"/>
    <property type="molecule type" value="Genomic_DNA"/>
</dbReference>
<dbReference type="Proteomes" id="UP000287651">
    <property type="component" value="Unassembled WGS sequence"/>
</dbReference>
<gene>
    <name evidence="2" type="ORF">B296_00002140</name>
</gene>
<name>A0A427AX68_ENSVE</name>
<comment type="caution">
    <text evidence="2">The sequence shown here is derived from an EMBL/GenBank/DDBJ whole genome shotgun (WGS) entry which is preliminary data.</text>
</comment>
<sequence length="71" mass="8090">EFIGSGFTFRIRVVLFSCYYYSPASSTGRRLGLHNQIPRRAPNLPRPLRRHVAAESAVTADSRVRESERGR</sequence>
<proteinExistence type="predicted"/>
<feature type="non-terminal residue" evidence="2">
    <location>
        <position position="1"/>
    </location>
</feature>
<organism evidence="2 3">
    <name type="scientific">Ensete ventricosum</name>
    <name type="common">Abyssinian banana</name>
    <name type="synonym">Musa ensete</name>
    <dbReference type="NCBI Taxonomy" id="4639"/>
    <lineage>
        <taxon>Eukaryota</taxon>
        <taxon>Viridiplantae</taxon>
        <taxon>Streptophyta</taxon>
        <taxon>Embryophyta</taxon>
        <taxon>Tracheophyta</taxon>
        <taxon>Spermatophyta</taxon>
        <taxon>Magnoliopsida</taxon>
        <taxon>Liliopsida</taxon>
        <taxon>Zingiberales</taxon>
        <taxon>Musaceae</taxon>
        <taxon>Ensete</taxon>
    </lineage>
</organism>
<reference evidence="2 3" key="1">
    <citation type="journal article" date="2014" name="Agronomy (Basel)">
        <title>A Draft Genome Sequence for Ensete ventricosum, the Drought-Tolerant Tree Against Hunger.</title>
        <authorList>
            <person name="Harrison J."/>
            <person name="Moore K.A."/>
            <person name="Paszkiewicz K."/>
            <person name="Jones T."/>
            <person name="Grant M."/>
            <person name="Ambacheew D."/>
            <person name="Muzemil S."/>
            <person name="Studholme D.J."/>
        </authorList>
    </citation>
    <scope>NUCLEOTIDE SEQUENCE [LARGE SCALE GENOMIC DNA]</scope>
</reference>